<dbReference type="AlphaFoldDB" id="A0A4P9Y4W8"/>
<evidence type="ECO:0000313" key="3">
    <source>
        <dbReference type="EMBL" id="RKP14038.1"/>
    </source>
</evidence>
<feature type="compositionally biased region" description="Polar residues" evidence="1">
    <location>
        <begin position="223"/>
        <end position="241"/>
    </location>
</feature>
<evidence type="ECO:0000256" key="1">
    <source>
        <dbReference type="SAM" id="MobiDB-lite"/>
    </source>
</evidence>
<feature type="signal peptide" evidence="2">
    <location>
        <begin position="1"/>
        <end position="32"/>
    </location>
</feature>
<reference evidence="4" key="1">
    <citation type="journal article" date="2018" name="Nat. Microbiol.">
        <title>Leveraging single-cell genomics to expand the fungal tree of life.</title>
        <authorList>
            <person name="Ahrendt S.R."/>
            <person name="Quandt C.A."/>
            <person name="Ciobanu D."/>
            <person name="Clum A."/>
            <person name="Salamov A."/>
            <person name="Andreopoulos B."/>
            <person name="Cheng J.F."/>
            <person name="Woyke T."/>
            <person name="Pelin A."/>
            <person name="Henrissat B."/>
            <person name="Reynolds N.K."/>
            <person name="Benny G.L."/>
            <person name="Smith M.E."/>
            <person name="James T.Y."/>
            <person name="Grigoriev I.V."/>
        </authorList>
    </citation>
    <scope>NUCLEOTIDE SEQUENCE [LARGE SCALE GENOMIC DNA]</scope>
</reference>
<name>A0A4P9Y4W8_9FUNG</name>
<accession>A0A4P9Y4W8</accession>
<keyword evidence="2" id="KW-0732">Signal</keyword>
<evidence type="ECO:0008006" key="5">
    <source>
        <dbReference type="Google" id="ProtNLM"/>
    </source>
</evidence>
<dbReference type="OrthoDB" id="10506591at2759"/>
<keyword evidence="4" id="KW-1185">Reference proteome</keyword>
<feature type="region of interest" description="Disordered" evidence="1">
    <location>
        <begin position="312"/>
        <end position="335"/>
    </location>
</feature>
<evidence type="ECO:0000256" key="2">
    <source>
        <dbReference type="SAM" id="SignalP"/>
    </source>
</evidence>
<feature type="region of interest" description="Disordered" evidence="1">
    <location>
        <begin position="223"/>
        <end position="242"/>
    </location>
</feature>
<organism evidence="3 4">
    <name type="scientific">Piptocephalis cylindrospora</name>
    <dbReference type="NCBI Taxonomy" id="1907219"/>
    <lineage>
        <taxon>Eukaryota</taxon>
        <taxon>Fungi</taxon>
        <taxon>Fungi incertae sedis</taxon>
        <taxon>Zoopagomycota</taxon>
        <taxon>Zoopagomycotina</taxon>
        <taxon>Zoopagomycetes</taxon>
        <taxon>Zoopagales</taxon>
        <taxon>Piptocephalidaceae</taxon>
        <taxon>Piptocephalis</taxon>
    </lineage>
</organism>
<gene>
    <name evidence="3" type="ORF">BJ684DRAFT_19522</name>
</gene>
<feature type="chain" id="PRO_5020378079" description="F-box domain-containing protein" evidence="2">
    <location>
        <begin position="33"/>
        <end position="335"/>
    </location>
</feature>
<evidence type="ECO:0000313" key="4">
    <source>
        <dbReference type="Proteomes" id="UP000267251"/>
    </source>
</evidence>
<proteinExistence type="predicted"/>
<sequence length="335" mass="38519">MAWSRVLDLPVDVLLVVLQFLSLHEKLQMARASPFIRKLIQHTPGALLVVEVPKEWKDSRVATEDGFMLRALDLDGMVRCLWVTDQHYPEGSFSHVMRVFHAVEELVIQHSAWTSNYFIRTMQRTETRGITRLRFLTDKVLTPLAFESLVQQALDSLDGCPLQEVTVGTEHVWKRPKSKPKARSDILTEARERDRLWLEEYETRHGLKLEVYLDQSIDETEAAVSSSQGLNPQAGTSGQSTRHLDPLRAYVNQRNARYQNISIGRLSMEMPRTNEERARMIEHIWGILPPDPAGHPPETTPIRVGSRFRIKRRPGPWAPHSSVLHTKPSRNLEDY</sequence>
<dbReference type="Proteomes" id="UP000267251">
    <property type="component" value="Unassembled WGS sequence"/>
</dbReference>
<dbReference type="EMBL" id="KZ987897">
    <property type="protein sequence ID" value="RKP14038.1"/>
    <property type="molecule type" value="Genomic_DNA"/>
</dbReference>
<protein>
    <recommendedName>
        <fullName evidence="5">F-box domain-containing protein</fullName>
    </recommendedName>
</protein>